<keyword evidence="1" id="KW-0175">Coiled coil</keyword>
<gene>
    <name evidence="2" type="ordered locus">TUZN_1612</name>
</gene>
<dbReference type="RefSeq" id="WP_013680414.1">
    <property type="nucleotide sequence ID" value="NC_015315.1"/>
</dbReference>
<feature type="coiled-coil region" evidence="1">
    <location>
        <begin position="2"/>
        <end position="36"/>
    </location>
</feature>
<dbReference type="KEGG" id="tuz:TUZN_1612"/>
<dbReference type="STRING" id="999630.TUZN_1612"/>
<dbReference type="eggNOG" id="arCOG05463">
    <property type="taxonomic scope" value="Archaea"/>
</dbReference>
<dbReference type="Proteomes" id="UP000008138">
    <property type="component" value="Chromosome"/>
</dbReference>
<evidence type="ECO:0000256" key="1">
    <source>
        <dbReference type="SAM" id="Coils"/>
    </source>
</evidence>
<dbReference type="HOGENOM" id="CLU_124258_0_0_2"/>
<protein>
    <submittedName>
        <fullName evidence="2">Uncharacterized protein</fullName>
    </submittedName>
</protein>
<reference key="2">
    <citation type="submission" date="2011-03" db="EMBL/GenBank/DDBJ databases">
        <title>Complete genome sequence of the thermoacidophilic crenarchaeon Thermoproteus uzoniensis 768-20.</title>
        <authorList>
            <person name="Mardanov A.V."/>
            <person name="Gumerov V.M."/>
            <person name="Beletsky A.V."/>
            <person name="Prokofeva M.I."/>
            <person name="Bonch-Osmolovskaya E.A."/>
            <person name="Ravin N.V."/>
            <person name="Skryabin K.G."/>
        </authorList>
    </citation>
    <scope>NUCLEOTIDE SEQUENCE</scope>
    <source>
        <strain>768-20</strain>
    </source>
</reference>
<reference evidence="2 3" key="1">
    <citation type="journal article" date="2011" name="J. Bacteriol.">
        <title>Complete genome sequence of the thermoacidophilic crenarchaeon Thermoproteus uzoniensis 768-20.</title>
        <authorList>
            <person name="Mardanov A.V."/>
            <person name="Gumerov V.M."/>
            <person name="Beletsky A.V."/>
            <person name="Prokofeva M.I."/>
            <person name="Bonch-Osmolovskaya E.A."/>
            <person name="Ravin N.V."/>
            <person name="Skryabin K.G."/>
        </authorList>
    </citation>
    <scope>NUCLEOTIDE SEQUENCE [LARGE SCALE GENOMIC DNA]</scope>
    <source>
        <strain evidence="2 3">768-20</strain>
    </source>
</reference>
<evidence type="ECO:0000313" key="3">
    <source>
        <dbReference type="Proteomes" id="UP000008138"/>
    </source>
</evidence>
<dbReference type="GeneID" id="10361132"/>
<evidence type="ECO:0000313" key="2">
    <source>
        <dbReference type="EMBL" id="AEA13079.1"/>
    </source>
</evidence>
<organism evidence="2 3">
    <name type="scientific">Thermoproteus uzoniensis (strain 768-20)</name>
    <dbReference type="NCBI Taxonomy" id="999630"/>
    <lineage>
        <taxon>Archaea</taxon>
        <taxon>Thermoproteota</taxon>
        <taxon>Thermoprotei</taxon>
        <taxon>Thermoproteales</taxon>
        <taxon>Thermoproteaceae</taxon>
        <taxon>Thermoproteus</taxon>
    </lineage>
</organism>
<dbReference type="EMBL" id="CP002590">
    <property type="protein sequence ID" value="AEA13079.1"/>
    <property type="molecule type" value="Genomic_DNA"/>
</dbReference>
<sequence>MVEDLLQLRKAIEEKIAQMERELELYRKVLAALDEVIGKRSFTTAAEEKERREAARKPLEIQTLKSKDGEELGVAEIYENELVLRPKTPVKLEGLLKRFFVEKLLERYREEDEDAVRQGKKEAALEYEVQEESGAVKAIVVKNYGDENRRRDIIRAFRWTLERALKS</sequence>
<keyword evidence="3" id="KW-1185">Reference proteome</keyword>
<name>F2L2N1_THEU7</name>
<accession>F2L2N1</accession>
<dbReference type="AlphaFoldDB" id="F2L2N1"/>
<proteinExistence type="predicted"/>